<organism evidence="2 3">
    <name type="scientific">Oceanirhabdus seepicola</name>
    <dbReference type="NCBI Taxonomy" id="2828781"/>
    <lineage>
        <taxon>Bacteria</taxon>
        <taxon>Bacillati</taxon>
        <taxon>Bacillota</taxon>
        <taxon>Clostridia</taxon>
        <taxon>Eubacteriales</taxon>
        <taxon>Clostridiaceae</taxon>
        <taxon>Oceanirhabdus</taxon>
    </lineage>
</organism>
<dbReference type="GO" id="GO:0016491">
    <property type="term" value="F:oxidoreductase activity"/>
    <property type="evidence" value="ECO:0007669"/>
    <property type="project" value="InterPro"/>
</dbReference>
<dbReference type="Gene3D" id="3.40.30.10">
    <property type="entry name" value="Glutaredoxin"/>
    <property type="match status" value="1"/>
</dbReference>
<keyword evidence="3" id="KW-1185">Reference proteome</keyword>
<evidence type="ECO:0000313" key="3">
    <source>
        <dbReference type="Proteomes" id="UP001056429"/>
    </source>
</evidence>
<comment type="caution">
    <text evidence="2">The sequence shown here is derived from an EMBL/GenBank/DDBJ whole genome shotgun (WGS) entry which is preliminary data.</text>
</comment>
<feature type="domain" description="Alkyl hydroperoxide reductase subunit C/ Thiol specific antioxidant" evidence="1">
    <location>
        <begin position="2"/>
        <end position="91"/>
    </location>
</feature>
<dbReference type="InterPro" id="IPR036249">
    <property type="entry name" value="Thioredoxin-like_sf"/>
</dbReference>
<gene>
    <name evidence="2" type="ORF">KDK92_18785</name>
</gene>
<name>A0A9J6P6R3_9CLOT</name>
<reference evidence="2" key="2">
    <citation type="submission" date="2021-04" db="EMBL/GenBank/DDBJ databases">
        <authorList>
            <person name="Dong X."/>
        </authorList>
    </citation>
    <scope>NUCLEOTIDE SEQUENCE</scope>
    <source>
        <strain evidence="2">ZWT</strain>
    </source>
</reference>
<dbReference type="SUPFAM" id="SSF52833">
    <property type="entry name" value="Thioredoxin-like"/>
    <property type="match status" value="1"/>
</dbReference>
<dbReference type="Pfam" id="PF00578">
    <property type="entry name" value="AhpC-TSA"/>
    <property type="match status" value="1"/>
</dbReference>
<evidence type="ECO:0000313" key="2">
    <source>
        <dbReference type="EMBL" id="MCM1991790.1"/>
    </source>
</evidence>
<accession>A0A9J6P6R3</accession>
<dbReference type="Proteomes" id="UP001056429">
    <property type="component" value="Unassembled WGS sequence"/>
</dbReference>
<dbReference type="EMBL" id="JAGSOJ010000004">
    <property type="protein sequence ID" value="MCM1991790.1"/>
    <property type="molecule type" value="Genomic_DNA"/>
</dbReference>
<proteinExistence type="predicted"/>
<sequence length="120" mass="13546">MKGLGAEFIAISPELPDNSLSLVDKYSLKYQILSDIENKVANEFGLSYLVEDELQQAYKNLGIDLVKSQGNDNYELPVPATYVVDIKGNIILSYVNTDYTKRMEPQEAIEALERIEHLGY</sequence>
<evidence type="ECO:0000259" key="1">
    <source>
        <dbReference type="Pfam" id="PF00578"/>
    </source>
</evidence>
<dbReference type="AlphaFoldDB" id="A0A9J6P6R3"/>
<dbReference type="InterPro" id="IPR000866">
    <property type="entry name" value="AhpC/TSA"/>
</dbReference>
<dbReference type="GO" id="GO:0016209">
    <property type="term" value="F:antioxidant activity"/>
    <property type="evidence" value="ECO:0007669"/>
    <property type="project" value="InterPro"/>
</dbReference>
<protein>
    <submittedName>
        <fullName evidence="2">Redoxin domain-containing protein</fullName>
    </submittedName>
</protein>
<reference evidence="2" key="1">
    <citation type="journal article" date="2021" name="mSystems">
        <title>Bacteria and Archaea Synergistically Convert Glycine Betaine to Biogenic Methane in the Formosa Cold Seep of the South China Sea.</title>
        <authorList>
            <person name="Li L."/>
            <person name="Zhang W."/>
            <person name="Zhang S."/>
            <person name="Song L."/>
            <person name="Sun Q."/>
            <person name="Zhang H."/>
            <person name="Xiang H."/>
            <person name="Dong X."/>
        </authorList>
    </citation>
    <scope>NUCLEOTIDE SEQUENCE</scope>
    <source>
        <strain evidence="2">ZWT</strain>
    </source>
</reference>